<keyword evidence="1 7" id="KW-0245">EGF-like domain</keyword>
<feature type="coiled-coil region" evidence="8">
    <location>
        <begin position="129"/>
        <end position="156"/>
    </location>
</feature>
<feature type="domain" description="CUB" evidence="10">
    <location>
        <begin position="2655"/>
        <end position="2772"/>
    </location>
</feature>
<feature type="disulfide bond" evidence="6">
    <location>
        <begin position="632"/>
        <end position="659"/>
    </location>
</feature>
<dbReference type="FunFam" id="2.60.120.290:FF:000003">
    <property type="entry name" value="Neuropilin"/>
    <property type="match status" value="1"/>
</dbReference>
<dbReference type="SMART" id="SM00181">
    <property type="entry name" value="EGF"/>
    <property type="match status" value="8"/>
</dbReference>
<feature type="domain" description="CUB" evidence="10">
    <location>
        <begin position="1913"/>
        <end position="2033"/>
    </location>
</feature>
<feature type="domain" description="CUB" evidence="10">
    <location>
        <begin position="2890"/>
        <end position="3003"/>
    </location>
</feature>
<evidence type="ECO:0000256" key="4">
    <source>
        <dbReference type="ARBA" id="ARBA00023157"/>
    </source>
</evidence>
<dbReference type="Gene3D" id="1.20.5.340">
    <property type="match status" value="1"/>
</dbReference>
<proteinExistence type="predicted"/>
<dbReference type="InterPro" id="IPR000859">
    <property type="entry name" value="CUB_dom"/>
</dbReference>
<dbReference type="PANTHER" id="PTHR24251">
    <property type="entry name" value="OVOCHYMASE-RELATED"/>
    <property type="match status" value="1"/>
</dbReference>
<feature type="disulfide bond" evidence="6">
    <location>
        <begin position="1331"/>
        <end position="1358"/>
    </location>
</feature>
<dbReference type="Pfam" id="PF00431">
    <property type="entry name" value="CUB"/>
    <property type="match status" value="27"/>
</dbReference>
<feature type="domain" description="CUB" evidence="10">
    <location>
        <begin position="1682"/>
        <end position="1797"/>
    </location>
</feature>
<evidence type="ECO:0000256" key="9">
    <source>
        <dbReference type="SAM" id="SignalP"/>
    </source>
</evidence>
<evidence type="ECO:0000313" key="13">
    <source>
        <dbReference type="RefSeq" id="XP_035657435.1"/>
    </source>
</evidence>
<feature type="domain" description="CUB" evidence="10">
    <location>
        <begin position="3121"/>
        <end position="3233"/>
    </location>
</feature>
<dbReference type="PROSITE" id="PS00010">
    <property type="entry name" value="ASX_HYDROXYL"/>
    <property type="match status" value="3"/>
</dbReference>
<dbReference type="InterPro" id="IPR000742">
    <property type="entry name" value="EGF"/>
</dbReference>
<dbReference type="Pfam" id="PF12661">
    <property type="entry name" value="hEGF"/>
    <property type="match status" value="1"/>
</dbReference>
<dbReference type="Gene3D" id="2.60.120.290">
    <property type="entry name" value="Spermadhesin, CUB domain"/>
    <property type="match status" value="27"/>
</dbReference>
<dbReference type="InterPro" id="IPR035914">
    <property type="entry name" value="Sperma_CUB_dom_sf"/>
</dbReference>
<feature type="domain" description="CUB" evidence="10">
    <location>
        <begin position="1565"/>
        <end position="1681"/>
    </location>
</feature>
<feature type="chain" id="PRO_5039942161" evidence="9">
    <location>
        <begin position="22"/>
        <end position="3704"/>
    </location>
</feature>
<feature type="domain" description="CUB" evidence="10">
    <location>
        <begin position="753"/>
        <end position="865"/>
    </location>
</feature>
<dbReference type="FunFam" id="2.10.25.10:FF:000004">
    <property type="entry name" value="Neurogenic locus notch 1"/>
    <property type="match status" value="1"/>
</dbReference>
<dbReference type="Proteomes" id="UP000001554">
    <property type="component" value="Chromosome 16"/>
</dbReference>
<keyword evidence="2 9" id="KW-0732">Signal</keyword>
<feature type="domain" description="CUB" evidence="10">
    <location>
        <begin position="3593"/>
        <end position="3704"/>
    </location>
</feature>
<feature type="disulfide bond" evidence="6">
    <location>
        <begin position="515"/>
        <end position="542"/>
    </location>
</feature>
<evidence type="ECO:0000256" key="1">
    <source>
        <dbReference type="ARBA" id="ARBA00022536"/>
    </source>
</evidence>
<feature type="domain" description="CUB" evidence="10">
    <location>
        <begin position="1102"/>
        <end position="1214"/>
    </location>
</feature>
<dbReference type="InterPro" id="IPR018097">
    <property type="entry name" value="EGF_Ca-bd_CS"/>
</dbReference>
<dbReference type="CDD" id="cd22201">
    <property type="entry name" value="cubilin_NTD"/>
    <property type="match status" value="1"/>
</dbReference>
<evidence type="ECO:0000256" key="5">
    <source>
        <dbReference type="ARBA" id="ARBA00023180"/>
    </source>
</evidence>
<gene>
    <name evidence="13" type="primary">LOC118403086</name>
</gene>
<keyword evidence="5" id="KW-0325">Glycoprotein</keyword>
<dbReference type="PROSITE" id="PS50026">
    <property type="entry name" value="EGF_3"/>
    <property type="match status" value="5"/>
</dbReference>
<dbReference type="SMART" id="SM00179">
    <property type="entry name" value="EGF_CA"/>
    <property type="match status" value="8"/>
</dbReference>
<dbReference type="OMA" id="RGFTVRW"/>
<dbReference type="FunFam" id="2.60.120.290:FF:000013">
    <property type="entry name" value="Membrane frizzled-related protein"/>
    <property type="match status" value="23"/>
</dbReference>
<evidence type="ECO:0000259" key="10">
    <source>
        <dbReference type="PROSITE" id="PS01180"/>
    </source>
</evidence>
<dbReference type="GeneID" id="118403086"/>
<feature type="domain" description="CUB" evidence="10">
    <location>
        <begin position="2538"/>
        <end position="2650"/>
    </location>
</feature>
<evidence type="ECO:0000256" key="6">
    <source>
        <dbReference type="PROSITE-ProRule" id="PRU00059"/>
    </source>
</evidence>
<dbReference type="KEGG" id="bfo:118403086"/>
<dbReference type="InterPro" id="IPR000152">
    <property type="entry name" value="EGF-type_Asp/Asn_hydroxyl_site"/>
</dbReference>
<feature type="domain" description="EGF-like" evidence="11">
    <location>
        <begin position="473"/>
        <end position="509"/>
    </location>
</feature>
<feature type="domain" description="CUB" evidence="10">
    <location>
        <begin position="3240"/>
        <end position="3354"/>
    </location>
</feature>
<feature type="domain" description="CUB" evidence="10">
    <location>
        <begin position="1331"/>
        <end position="1444"/>
    </location>
</feature>
<dbReference type="Gene3D" id="2.10.25.10">
    <property type="entry name" value="Laminin"/>
    <property type="match status" value="7"/>
</dbReference>
<evidence type="ECO:0000313" key="12">
    <source>
        <dbReference type="Proteomes" id="UP000001554"/>
    </source>
</evidence>
<dbReference type="OrthoDB" id="6022136at2759"/>
<dbReference type="FunFam" id="2.60.120.290:FF:000005">
    <property type="entry name" value="Procollagen C-endopeptidase enhancer 1"/>
    <property type="match status" value="3"/>
</dbReference>
<dbReference type="Pfam" id="PF00008">
    <property type="entry name" value="EGF"/>
    <property type="match status" value="2"/>
</dbReference>
<feature type="domain" description="CUB" evidence="10">
    <location>
        <begin position="866"/>
        <end position="978"/>
    </location>
</feature>
<evidence type="ECO:0000256" key="3">
    <source>
        <dbReference type="ARBA" id="ARBA00022737"/>
    </source>
</evidence>
<dbReference type="Pfam" id="PF07645">
    <property type="entry name" value="EGF_CA"/>
    <property type="match status" value="2"/>
</dbReference>
<feature type="domain" description="CUB" evidence="10">
    <location>
        <begin position="1801"/>
        <end position="1912"/>
    </location>
</feature>
<feature type="domain" description="CUB" evidence="10">
    <location>
        <begin position="2419"/>
        <end position="2534"/>
    </location>
</feature>
<dbReference type="PROSITE" id="PS01180">
    <property type="entry name" value="CUB"/>
    <property type="match status" value="27"/>
</dbReference>
<dbReference type="GO" id="GO:0005509">
    <property type="term" value="F:calcium ion binding"/>
    <property type="evidence" value="ECO:0007669"/>
    <property type="project" value="InterPro"/>
</dbReference>
<keyword evidence="3" id="KW-0677">Repeat</keyword>
<feature type="domain" description="CUB" evidence="10">
    <location>
        <begin position="982"/>
        <end position="1096"/>
    </location>
</feature>
<feature type="domain" description="CUB" evidence="10">
    <location>
        <begin position="1218"/>
        <end position="1330"/>
    </location>
</feature>
<feature type="domain" description="EGF-like" evidence="11">
    <location>
        <begin position="158"/>
        <end position="194"/>
    </location>
</feature>
<feature type="domain" description="CUB" evidence="10">
    <location>
        <begin position="2175"/>
        <end position="2298"/>
    </location>
</feature>
<organism evidence="12 13">
    <name type="scientific">Branchiostoma floridae</name>
    <name type="common">Florida lancelet</name>
    <name type="synonym">Amphioxus</name>
    <dbReference type="NCBI Taxonomy" id="7739"/>
    <lineage>
        <taxon>Eukaryota</taxon>
        <taxon>Metazoa</taxon>
        <taxon>Chordata</taxon>
        <taxon>Cephalochordata</taxon>
        <taxon>Leptocardii</taxon>
        <taxon>Amphioxiformes</taxon>
        <taxon>Branchiostomatidae</taxon>
        <taxon>Branchiostoma</taxon>
    </lineage>
</organism>
<dbReference type="RefSeq" id="XP_035657435.1">
    <property type="nucleotide sequence ID" value="XM_035801542.1"/>
</dbReference>
<dbReference type="FunFam" id="2.10.25.10:FF:000143">
    <property type="entry name" value="Protein crumbs 1"/>
    <property type="match status" value="1"/>
</dbReference>
<dbReference type="InterPro" id="IPR013032">
    <property type="entry name" value="EGF-like_CS"/>
</dbReference>
<feature type="domain" description="EGF-like" evidence="11">
    <location>
        <begin position="196"/>
        <end position="237"/>
    </location>
</feature>
<evidence type="ECO:0000256" key="8">
    <source>
        <dbReference type="SAM" id="Coils"/>
    </source>
</evidence>
<feature type="domain" description="CUB" evidence="10">
    <location>
        <begin position="515"/>
        <end position="628"/>
    </location>
</feature>
<dbReference type="PROSITE" id="PS01187">
    <property type="entry name" value="EGF_CA"/>
    <property type="match status" value="2"/>
</dbReference>
<dbReference type="InterPro" id="IPR049883">
    <property type="entry name" value="NOTCH1_EGF-like"/>
</dbReference>
<reference evidence="13" key="2">
    <citation type="submission" date="2025-08" db="UniProtKB">
        <authorList>
            <consortium name="RefSeq"/>
        </authorList>
    </citation>
    <scope>IDENTIFICATION</scope>
    <source>
        <strain evidence="13">S238N-H82</strain>
        <tissue evidence="13">Testes</tissue>
    </source>
</reference>
<dbReference type="PROSITE" id="PS01186">
    <property type="entry name" value="EGF_2"/>
    <property type="match status" value="1"/>
</dbReference>
<feature type="domain" description="CUB" evidence="10">
    <location>
        <begin position="2050"/>
        <end position="2174"/>
    </location>
</feature>
<feature type="disulfide bond" evidence="7">
    <location>
        <begin position="461"/>
        <end position="470"/>
    </location>
</feature>
<feature type="signal peptide" evidence="9">
    <location>
        <begin position="1"/>
        <end position="21"/>
    </location>
</feature>
<feature type="domain" description="CUB" evidence="10">
    <location>
        <begin position="2774"/>
        <end position="2886"/>
    </location>
</feature>
<feature type="disulfide bond" evidence="7">
    <location>
        <begin position="184"/>
        <end position="193"/>
    </location>
</feature>
<dbReference type="CDD" id="cd00041">
    <property type="entry name" value="CUB"/>
    <property type="match status" value="27"/>
</dbReference>
<comment type="caution">
    <text evidence="7">Lacks conserved residue(s) required for the propagation of feature annotation.</text>
</comment>
<feature type="domain" description="CUB" evidence="10">
    <location>
        <begin position="3476"/>
        <end position="3587"/>
    </location>
</feature>
<feature type="domain" description="EGF-like" evidence="11">
    <location>
        <begin position="381"/>
        <end position="424"/>
    </location>
</feature>
<feature type="disulfide bond" evidence="7">
    <location>
        <begin position="227"/>
        <end position="236"/>
    </location>
</feature>
<reference evidence="12" key="1">
    <citation type="journal article" date="2020" name="Nat. Ecol. Evol.">
        <title>Deeply conserved synteny resolves early events in vertebrate evolution.</title>
        <authorList>
            <person name="Simakov O."/>
            <person name="Marletaz F."/>
            <person name="Yue J.X."/>
            <person name="O'Connell B."/>
            <person name="Jenkins J."/>
            <person name="Brandt A."/>
            <person name="Calef R."/>
            <person name="Tung C.H."/>
            <person name="Huang T.K."/>
            <person name="Schmutz J."/>
            <person name="Satoh N."/>
            <person name="Yu J.K."/>
            <person name="Putnam N.H."/>
            <person name="Green R.E."/>
            <person name="Rokhsar D.S."/>
        </authorList>
    </citation>
    <scope>NUCLEOTIDE SEQUENCE [LARGE SCALE GENOMIC DNA]</scope>
    <source>
        <strain evidence="12">S238N-H82</strain>
    </source>
</reference>
<feature type="domain" description="CUB" evidence="10">
    <location>
        <begin position="2302"/>
        <end position="2417"/>
    </location>
</feature>
<feature type="disulfide bond" evidence="7">
    <location>
        <begin position="435"/>
        <end position="445"/>
    </location>
</feature>
<keyword evidence="4 7" id="KW-1015">Disulfide bond</keyword>
<dbReference type="CDD" id="cd00054">
    <property type="entry name" value="EGF_CA"/>
    <property type="match status" value="6"/>
</dbReference>
<dbReference type="PROSITE" id="PS00022">
    <property type="entry name" value="EGF_1"/>
    <property type="match status" value="4"/>
</dbReference>
<feature type="domain" description="CUB" evidence="10">
    <location>
        <begin position="3004"/>
        <end position="3119"/>
    </location>
</feature>
<accession>A0A9J7HFN3</accession>
<feature type="domain" description="CUB" evidence="10">
    <location>
        <begin position="3358"/>
        <end position="3474"/>
    </location>
</feature>
<evidence type="ECO:0000256" key="7">
    <source>
        <dbReference type="PROSITE-ProRule" id="PRU00076"/>
    </source>
</evidence>
<feature type="disulfide bond" evidence="7">
    <location>
        <begin position="499"/>
        <end position="508"/>
    </location>
</feature>
<dbReference type="FunFam" id="2.10.25.10:FF:000379">
    <property type="entry name" value="Cubilin"/>
    <property type="match status" value="1"/>
</dbReference>
<evidence type="ECO:0000256" key="2">
    <source>
        <dbReference type="ARBA" id="ARBA00022729"/>
    </source>
</evidence>
<name>A0A9J7HFN3_BRAFL</name>
<evidence type="ECO:0000259" key="11">
    <source>
        <dbReference type="PROSITE" id="PS50026"/>
    </source>
</evidence>
<dbReference type="SUPFAM" id="SSF49854">
    <property type="entry name" value="Spermadhesin, CUB domain"/>
    <property type="match status" value="27"/>
</dbReference>
<feature type="disulfide bond" evidence="6">
    <location>
        <begin position="1682"/>
        <end position="1709"/>
    </location>
</feature>
<dbReference type="SMART" id="SM00042">
    <property type="entry name" value="CUB"/>
    <property type="match status" value="27"/>
</dbReference>
<keyword evidence="12" id="KW-1185">Reference proteome</keyword>
<feature type="domain" description="CUB" evidence="10">
    <location>
        <begin position="1446"/>
        <end position="1561"/>
    </location>
</feature>
<dbReference type="SUPFAM" id="SSF57196">
    <property type="entry name" value="EGF/Laminin"/>
    <property type="match status" value="5"/>
</dbReference>
<protein>
    <submittedName>
        <fullName evidence="13">Cubilin-like isoform X1</fullName>
    </submittedName>
</protein>
<sequence length="3704" mass="402030">MALKARIPPLLVLLLCLVASAASPRSKRAVTSEQPKMVTDQGHLIFQTGNNYNITFKSGPGAWVNFQDPQDPNAVVDSSSLINMVRQHDQDIGTVPSDISNQLTNLGNSVTTLRQDVTNLQQNQGSTDVTQLQSRLTSLEQTVQQIQASVNTLTTKLTVDECLSNPCRNGGTCMDMYNGFLCSCPEQWQGSTCETDFNECQYWQGTSKGCQNGATCTNTPGGFQCTCTAEWGGALCNVRVNDCSSGSSQDICGHGTCVDMDRTQPGQLAYDCICDDGWKKSDDPNSPACVIDIDECTENNIPPCSHDPPVQCINVPGTYYCGQCPAGYTGNGYACADLNECLTNNGGCSQAPLVQCLNTPGSFFCGNCPAGYTGDGRTCTNVDICSVNNGGCHPLATCTSNPASAGNVMRQCQCPTGFIGSGVGPQGCRARPNPCRPNPCQHGRCRVRSNRNTNNGYRCNCDPGFTGTNCDQNIDECASNPCQNGGTCNDGVNGYSCTCTSSFTGPNCEQAQQTCGGSLSGESGSFTFPLTPGQNYPHGLSCAWVVTTTPGKVLYVTFPEFHLEQATNCQYDWVQIHDGASASAYQIGKYCGQTAPDPITSTHNQLYFWFRSDQSVSGDGFTVVWQSQDPVCGGDLTSADHGSISSPGYPGNYPINRDCVWRIQVSLGNQITFAFAHFALEHHDTCAYDFVEILDGFTETDPSLGKWCSTPDTLPTPITTQGPFAYVRFHSDQSLTDSGFLMTYNAQQIGGGCGGLFTEDEGIMISPNYPNAYPHNQECIWVIRVPDTEVITLTFTNMDVEAHGNCIWDYVEVRDGGDETAPFVGRYCNQTIPAPFTSTTNQLFVKFRSDASQTGSGFRATWAVTCGGVFTDPTGTLLSPYFPNAYPHEKDCYYTIMQPIGNTITVTFVTFDVEDQSNCLYDYLDVRDGGSADSPRLALLCGTAVPPPVVSTQNVMWLHFHTDASVANNGFRATYDTNQGGCGGTLNDDTGAFTSPGHPTNYPHGARCVWFIEVDPGKVVRLTFHTFSLENHANCNYDYVEVYDNSTSTGTGGLIGRYCGTATPPVVTSAENVMTVIFQSDVSIAREGFTASYVALDASLLCGNALTTSTGIIESPNYPGNYPHNRECEWTITVPTGQQIRLNFTTFSIENHANCNYDYLEVRNGGYSTSPLIGTYCGSTIDNPIVSHSNRLYLKFVTDYSLSGQGFQAEYDGTATGCGGTLTTPTGTFISPNYPLPYDHQGECYWQITVAEGSAILLTFVDFDLESHSRCVYDYVRVYDGPDVLAPLMVSLCGTNIPQPITSSTHQLTIKFRADYSVAGRGFQAAYHSLCDRTITGQTSGAIASPNYPEPYPHNRECTWIIQTTLGNAINVSFTNFNIEDHSSCNYDYIQFRDGSDANSPEIGTYCGTTTPADLRSTDNSLWIKFKSDASVARNGFRFEWVMDGCGGNLNGPTGVLSSPNYPNPYDHRRECLWYITVDPDSSIQLTLHDFDVENHPNCNYDVLEVYGGPDLDSPQLSRICQNNDFAQEMQLSSTGNAMVVRFVTDQSVSGRGFNASYTAVQGGCGGNFSTPSGMIQSPNYPNVYPHNSDCTWTITVEQGKIIVLTFDSFLIESHSSCRYDFVAIYDGPDPSRNGSLIAKVCGSTMPDPNTFRSTGNQMYIRFSSDSSVARRGFHATYTTGCGGLLSADTDGQLTSPNYPSNYESNTNCSWIIYASGLTEHVTLTFTHMDTEDNNGDCGDDYVMVHDGNTQQAPMIGTYCGTRIPAPITSLGQYLTVTFTSDNSIQRSGFSALYTKSISSCGGNLIAEHGAFNSPGYPQNYPINTECVWTITASPGNRVQVSFSLFDLENHNTCTYDYIEIREGTDDSGALLGRFCGQTVPANVTTGHQLWIKFRSDYSLTGAGFMAQYSMLHGGDLTGQAGQLASPLYPRQYPNNVDYIWTISVGSGMRVRVDFVQMNMEGFPGLPGIPVTCAFDWLEFRDGPNPTSPLIGNRLCSTVLPSTVYSTGSIVRVAFHTDYSVTGTGFLFTWLAEPYVSPTGQPATIAPGVCGGDVIAGSSPLPLVSPGWPNGYDHNLDCTWTIRSPAGTHVRLTFTGMSLEAHGTCNYDAVTVIDGDNPQPPKGETINDSQLGKFCGRPNPLPGPLDSSLNAMVVRFTSDYSVNSTGFSATYQAACGTAINADSGAFMSPNFPGNYPNNLDCGWPITVSSGMTISLTFDNTFNIQGSAGNCGGDYLMLLNGDQADSPPLLPPGNSGDGKYCGSSAPTNLPQTGSNRLYARFVSDGSGSSSGFKVNFQAQGQACGGSLTLTNSVTEGFIMSPGYPGNYPVNIDCFWTITAPSAIQLDFVETFYIEPHPNCQYDFVQVFEGDALTSPSLGTFCGTTLPQTVRTVGNTMMVHFRTDTSVQHAGFKAKYSIATCGGRLTGDSGTITSPAYPSNYANNLDCEWLLQGPTGHYVTFTFADQFNVQGSSGNCGSQDYLEIRDGINSTAPALGQYCGSSAPASVDTSDSYAYIRFRTDGSGQAPGFSMTWQASVESCGGQLTTPTGTFTSPNFPGQYPHSRRCLWQITVPQGRRITLTFNAFNIENHSSCRYDYIAVYNGVTPSSPFMTRLCGETPPTPVESTGNTMTVVFQTDGSVSNGGFSATYSSNQLATCGGILSGPPGGGTITSPNYGNGNYSNSQECIWTINNPNPINSSVVLQFTDFELETHGSCQYDFLEIRAGGDMNSFLLSRLCGADTPPTIAVPTNQVWIQFVSDFSIVHPGFSLTYSFSTCGGVLDGTSGTITSPNYPNNYDHNDFCTWLIRAPEGQTISITFTDFAMENHPNCDFDYLTIYNGASVTSPQIGRYCGTASPRSFTSGSRYLLLYFQTDVSASARGFRATYTTDGLGCGGILHGNTGTLMSPNYPQNYPHNLECEWTINVDPGYHVSLNFDPNFFIEAHSACVYDYVMIRDGENENGDDLGTFCANNVPPPVQSTSNVMFVKFRSDYSSSGMGFSANWTVGCGATLTADSGSIMSPGYPTQYDNNLDCNYTIAPSDSQRFIVLEFDTNVFQIEQGTNCRWDYVSVNEGTADSPGQQLGRYCGDDPPSAHSTLGTMFVRFFTDQSVLGQGFRATYTVSECGGRFTDPSGVIASPTHPAEYHNNLNCTYIMTVADNRIVELKFSLFDLEAHSQCNYDYLEVRDGPSFDSPLLAKLCGGEIPDTIRSSGNAMFVSFVTDYSVTADGFRAVYRETFGPAQGCGGSLIADSGTIQPVDIDNNGQYENNQDCTWTVTAADTKVISLSFDSFALEAESQCRYDYLQIRDGPSEQDPLIGTYCGSTIPPTFNTSTNFLWIRFYSDQSVTNTGFVARWQAVDSQCGGTFNATSTPQTLTSPNYPGNYPHNLNCRWTIQAPGPAQRLRIKITDMQIEAHPNCQYDYLQLRDYPMDSQGKSLKFCDSQTIEFDSVKPTVQINMRTDSSTDTVGRGFKGTFEIASCSRNITADNGRLVSPGWPDNYPHNSDCRTILRNPGRYIAVYFNEFYIEPHANCNYDYLAFYNGTSTSDTQLAKYCGQTIPDPIFPQSDVILMQFVTDSSVSHAGYDLTFSTSRVSSGCGGNLMATQGSFTSPDYPQPYNHQQTCNWLIRVAAGRVITLVWDVFELESEANCNYDYVELYNGANAQAPLVGRYCGNTNPADYTSTTNMLYIRFRADQSVNGAGFRITYSS</sequence>
<dbReference type="InterPro" id="IPR001881">
    <property type="entry name" value="EGF-like_Ca-bd_dom"/>
</dbReference>
<feature type="domain" description="EGF-like" evidence="11">
    <location>
        <begin position="431"/>
        <end position="471"/>
    </location>
</feature>
<feature type="domain" description="CUB" evidence="10">
    <location>
        <begin position="632"/>
        <end position="747"/>
    </location>
</feature>
<keyword evidence="8" id="KW-0175">Coiled coil</keyword>